<feature type="compositionally biased region" description="Gly residues" evidence="6">
    <location>
        <begin position="236"/>
        <end position="245"/>
    </location>
</feature>
<dbReference type="InterPro" id="IPR001584">
    <property type="entry name" value="Integrase_cat-core"/>
</dbReference>
<dbReference type="CDD" id="cd09272">
    <property type="entry name" value="RNase_HI_RT_Ty1"/>
    <property type="match status" value="1"/>
</dbReference>
<evidence type="ECO:0000256" key="6">
    <source>
        <dbReference type="SAM" id="MobiDB-lite"/>
    </source>
</evidence>
<dbReference type="Pfam" id="PF24523">
    <property type="entry name" value="DUF7595"/>
    <property type="match status" value="1"/>
</dbReference>
<dbReference type="SUPFAM" id="SSF56672">
    <property type="entry name" value="DNA/RNA polymerases"/>
    <property type="match status" value="1"/>
</dbReference>
<accession>Q10DG5</accession>
<dbReference type="PROSITE" id="PS50994">
    <property type="entry name" value="INTEGRASE"/>
    <property type="match status" value="1"/>
</dbReference>
<evidence type="ECO:0000256" key="2">
    <source>
        <dbReference type="ARBA" id="ARBA00022723"/>
    </source>
</evidence>
<reference evidence="10" key="1">
    <citation type="journal article" date="2005" name="Nature">
        <title>The map-based sequence of the rice genome.</title>
        <authorList>
            <consortium name="International rice genome sequencing project (IRGSP)"/>
            <person name="Matsumoto T."/>
            <person name="Wu J."/>
            <person name="Kanamori H."/>
            <person name="Katayose Y."/>
            <person name="Fujisawa M."/>
            <person name="Namiki N."/>
            <person name="Mizuno H."/>
            <person name="Yamamoto K."/>
            <person name="Antonio B.A."/>
            <person name="Baba T."/>
            <person name="Sakata K."/>
            <person name="Nagamura Y."/>
            <person name="Aoki H."/>
            <person name="Arikawa K."/>
            <person name="Arita K."/>
            <person name="Bito T."/>
            <person name="Chiden Y."/>
            <person name="Fujitsuka N."/>
            <person name="Fukunaka R."/>
            <person name="Hamada M."/>
            <person name="Harada C."/>
            <person name="Hayashi A."/>
            <person name="Hijishita S."/>
            <person name="Honda M."/>
            <person name="Hosokawa S."/>
            <person name="Ichikawa Y."/>
            <person name="Idonuma A."/>
            <person name="Iijima M."/>
            <person name="Ikeda M."/>
            <person name="Ikeno M."/>
            <person name="Ito K."/>
            <person name="Ito S."/>
            <person name="Ito T."/>
            <person name="Ito Y."/>
            <person name="Ito Y."/>
            <person name="Iwabuchi A."/>
            <person name="Kamiya K."/>
            <person name="Karasawa W."/>
            <person name="Kurita K."/>
            <person name="Katagiri S."/>
            <person name="Kikuta A."/>
            <person name="Kobayashi H."/>
            <person name="Kobayashi N."/>
            <person name="Machita K."/>
            <person name="Maehara T."/>
            <person name="Masukawa M."/>
            <person name="Mizubayashi T."/>
            <person name="Mukai Y."/>
            <person name="Nagasaki H."/>
            <person name="Nagata Y."/>
            <person name="Naito S."/>
            <person name="Nakashima M."/>
            <person name="Nakama Y."/>
            <person name="Nakamichi Y."/>
            <person name="Nakamura M."/>
            <person name="Meguro A."/>
            <person name="Negishi M."/>
            <person name="Ohta I."/>
            <person name="Ohta T."/>
            <person name="Okamoto M."/>
            <person name="Ono N."/>
            <person name="Saji S."/>
            <person name="Sakaguchi M."/>
            <person name="Sakai K."/>
            <person name="Shibata M."/>
            <person name="Shimokawa T."/>
            <person name="Song J."/>
            <person name="Takazaki Y."/>
            <person name="Terasawa K."/>
            <person name="Tsugane M."/>
            <person name="Tsuji K."/>
            <person name="Ueda S."/>
            <person name="Waki K."/>
            <person name="Yamagata H."/>
            <person name="Yamamoto M."/>
            <person name="Yamamoto S."/>
            <person name="Yamane H."/>
            <person name="Yoshiki S."/>
            <person name="Yoshihara R."/>
            <person name="Yukawa K."/>
            <person name="Zhong H."/>
            <person name="Yano M."/>
            <person name="Yuan Q."/>
            <person name="Ouyang S."/>
            <person name="Liu J."/>
            <person name="Jones K.M."/>
            <person name="Gansberger K."/>
            <person name="Moffat K."/>
            <person name="Hill J."/>
            <person name="Bera J."/>
            <person name="Fadrosh D."/>
            <person name="Jin S."/>
            <person name="Johri S."/>
            <person name="Kim M."/>
            <person name="Overton L."/>
            <person name="Reardon M."/>
            <person name="Tsitrin T."/>
            <person name="Vuong H."/>
            <person name="Weaver B."/>
            <person name="Ciecko A."/>
            <person name="Tallon L."/>
            <person name="Jackson J."/>
            <person name="Pai G."/>
            <person name="Aken S.V."/>
            <person name="Utterback T."/>
            <person name="Reidmuller S."/>
            <person name="Feldblyum T."/>
            <person name="Hsiao J."/>
            <person name="Zismann V."/>
            <person name="Iobst S."/>
            <person name="de Vazeille A.R."/>
            <person name="Buell C.R."/>
            <person name="Ying K."/>
            <person name="Li Y."/>
            <person name="Lu T."/>
            <person name="Huang Y."/>
            <person name="Zhao Q."/>
            <person name="Feng Q."/>
            <person name="Zhang L."/>
            <person name="Zhu J."/>
            <person name="Weng Q."/>
            <person name="Mu J."/>
            <person name="Lu Y."/>
            <person name="Fan D."/>
            <person name="Liu Y."/>
            <person name="Guan J."/>
            <person name="Zhang Y."/>
            <person name="Yu S."/>
            <person name="Liu X."/>
            <person name="Zhang Y."/>
            <person name="Hong G."/>
            <person name="Han B."/>
            <person name="Choisne N."/>
            <person name="Demange N."/>
            <person name="Orjeda G."/>
            <person name="Samain S."/>
            <person name="Cattolico L."/>
            <person name="Pelletier E."/>
            <person name="Couloux A."/>
            <person name="Segurens B."/>
            <person name="Wincker P."/>
            <person name="D'Hont A."/>
            <person name="Scarpelli C."/>
            <person name="Weissenbach J."/>
            <person name="Salanoubat M."/>
            <person name="Quetier F."/>
            <person name="Yu Y."/>
            <person name="Kim H.R."/>
            <person name="Rambo T."/>
            <person name="Currie J."/>
            <person name="Collura K."/>
            <person name="Luo M."/>
            <person name="Yang T."/>
            <person name="Ammiraju J.S.S."/>
            <person name="Engler F."/>
            <person name="Soderlund C."/>
            <person name="Wing R.A."/>
            <person name="Palmer L.E."/>
            <person name="de la Bastide M."/>
            <person name="Spiegel L."/>
            <person name="Nascimento L."/>
            <person name="Zutavern T."/>
            <person name="O'Shaughnessy A."/>
            <person name="Dike S."/>
            <person name="Dedhia N."/>
            <person name="Preston R."/>
            <person name="Balija V."/>
            <person name="McCombie W.R."/>
            <person name="Chow T."/>
            <person name="Chen H."/>
            <person name="Chung M."/>
            <person name="Chen C."/>
            <person name="Shaw J."/>
            <person name="Wu H."/>
            <person name="Hsiao K."/>
            <person name="Chao Y."/>
            <person name="Chu M."/>
            <person name="Cheng C."/>
            <person name="Hour A."/>
            <person name="Lee P."/>
            <person name="Lin S."/>
            <person name="Lin Y."/>
            <person name="Liou J."/>
            <person name="Liu S."/>
            <person name="Hsing Y."/>
            <person name="Raghuvanshi S."/>
            <person name="Mohanty A."/>
            <person name="Bharti A.K."/>
            <person name="Gaur A."/>
            <person name="Gupta V."/>
            <person name="Kumar D."/>
            <person name="Ravi V."/>
            <person name="Vij S."/>
            <person name="Kapur A."/>
            <person name="Khurana P."/>
            <person name="Khurana P."/>
            <person name="Khurana J.P."/>
            <person name="Tyagi A.K."/>
            <person name="Gaikwad K."/>
            <person name="Singh A."/>
            <person name="Dalal V."/>
            <person name="Srivastava S."/>
            <person name="Dixit A."/>
            <person name="Pal A.K."/>
            <person name="Ghazi I.A."/>
            <person name="Yadav M."/>
            <person name="Pandit A."/>
            <person name="Bhargava A."/>
            <person name="Sureshbabu K."/>
            <person name="Batra K."/>
            <person name="Sharma T.R."/>
            <person name="Mohapatra T."/>
            <person name="Singh N.K."/>
            <person name="Messing J."/>
            <person name="Nelson A.B."/>
            <person name="Fuks G."/>
            <person name="Kavchok S."/>
            <person name="Keizer G."/>
            <person name="Linton E."/>
            <person name="Llaca V."/>
            <person name="Song R."/>
            <person name="Tanyolac B."/>
            <person name="Young S."/>
            <person name="Ho-Il K."/>
            <person name="Hahn J.H."/>
            <person name="Sangsakoo G."/>
            <person name="Vanavichit A."/>
            <person name="de Mattos Luiz.A.T."/>
            <person name="Zimmer P.D."/>
            <person name="Malone G."/>
            <person name="Dellagostin O."/>
            <person name="de Oliveira A.C."/>
            <person name="Bevan M."/>
            <person name="Bancroft I."/>
            <person name="Minx P."/>
            <person name="Cordum H."/>
            <person name="Wilson R."/>
            <person name="Cheng Z."/>
            <person name="Jin W."/>
            <person name="Jiang J."/>
            <person name="Leong S.A."/>
            <person name="Iwama H."/>
            <person name="Gojobori T."/>
            <person name="Itoh T."/>
            <person name="Niimura Y."/>
            <person name="Fujii Y."/>
            <person name="Habara T."/>
            <person name="Sakai H."/>
            <person name="Sato Y."/>
            <person name="Wilson G."/>
            <person name="Kumar K."/>
            <person name="McCouch S."/>
            <person name="Juretic N."/>
            <person name="Hoen D."/>
            <person name="Wright S."/>
            <person name="Bruskiewich R."/>
            <person name="Bureau T."/>
            <person name="Miyao A."/>
            <person name="Hirochika H."/>
            <person name="Nishikawa T."/>
            <person name="Kadowaki K."/>
            <person name="Sugiura M."/>
            <person name="Burr B."/>
            <person name="Sasaki T."/>
        </authorList>
    </citation>
    <scope>NUCLEOTIDE SEQUENCE [LARGE SCALE GENOMIC DNA]</scope>
    <source>
        <strain evidence="10">cv. Nipponbare</strain>
    </source>
</reference>
<feature type="region of interest" description="Disordered" evidence="6">
    <location>
        <begin position="204"/>
        <end position="259"/>
    </location>
</feature>
<dbReference type="InterPro" id="IPR013103">
    <property type="entry name" value="RVT_2"/>
</dbReference>
<dbReference type="InterPro" id="IPR001878">
    <property type="entry name" value="Znf_CCHC"/>
</dbReference>
<organism evidence="9 10">
    <name type="scientific">Oryza sativa subsp. japonica</name>
    <name type="common">Rice</name>
    <dbReference type="NCBI Taxonomy" id="39947"/>
    <lineage>
        <taxon>Eukaryota</taxon>
        <taxon>Viridiplantae</taxon>
        <taxon>Streptophyta</taxon>
        <taxon>Embryophyta</taxon>
        <taxon>Tracheophyta</taxon>
        <taxon>Spermatophyta</taxon>
        <taxon>Magnoliopsida</taxon>
        <taxon>Liliopsida</taxon>
        <taxon>Poales</taxon>
        <taxon>Poaceae</taxon>
        <taxon>BOP clade</taxon>
        <taxon>Oryzoideae</taxon>
        <taxon>Oryzeae</taxon>
        <taxon>Oryzinae</taxon>
        <taxon>Oryza</taxon>
        <taxon>Oryza sativa</taxon>
    </lineage>
</organism>
<keyword evidence="3" id="KW-0064">Aspartyl protease</keyword>
<dbReference type="Pfam" id="PF25597">
    <property type="entry name" value="SH3_retrovirus"/>
    <property type="match status" value="1"/>
</dbReference>
<feature type="region of interest" description="Disordered" evidence="6">
    <location>
        <begin position="721"/>
        <end position="792"/>
    </location>
</feature>
<dbReference type="GO" id="GO:0008270">
    <property type="term" value="F:zinc ion binding"/>
    <property type="evidence" value="ECO:0007669"/>
    <property type="project" value="UniProtKB-KW"/>
</dbReference>
<evidence type="ECO:0000256" key="1">
    <source>
        <dbReference type="ARBA" id="ARBA00022670"/>
    </source>
</evidence>
<dbReference type="PROSITE" id="PS50158">
    <property type="entry name" value="ZF_CCHC"/>
    <property type="match status" value="1"/>
</dbReference>
<dbReference type="PANTHER" id="PTHR42648:SF25">
    <property type="entry name" value="RNA-DIRECTED DNA POLYMERASE"/>
    <property type="match status" value="1"/>
</dbReference>
<evidence type="ECO:0000313" key="10">
    <source>
        <dbReference type="Proteomes" id="UP000000763"/>
    </source>
</evidence>
<dbReference type="Proteomes" id="UP000000763">
    <property type="component" value="Chromosome 3"/>
</dbReference>
<gene>
    <name evidence="9" type="ORF">OSJNBa0070N04.24</name>
</gene>
<evidence type="ECO:0000313" key="9">
    <source>
        <dbReference type="EMBL" id="AAN65018.1"/>
    </source>
</evidence>
<dbReference type="InterPro" id="IPR036875">
    <property type="entry name" value="Znf_CCHC_sf"/>
</dbReference>
<evidence type="ECO:0000259" key="8">
    <source>
        <dbReference type="PROSITE" id="PS50994"/>
    </source>
</evidence>
<proteinExistence type="predicted"/>
<dbReference type="Pfam" id="PF00098">
    <property type="entry name" value="zf-CCHC"/>
    <property type="match status" value="1"/>
</dbReference>
<dbReference type="PANTHER" id="PTHR42648">
    <property type="entry name" value="TRANSPOSASE, PUTATIVE-RELATED"/>
    <property type="match status" value="1"/>
</dbReference>
<dbReference type="GO" id="GO:0003676">
    <property type="term" value="F:nucleic acid binding"/>
    <property type="evidence" value="ECO:0007669"/>
    <property type="project" value="InterPro"/>
</dbReference>
<dbReference type="EMBL" id="AC091494">
    <property type="protein sequence ID" value="AAN65018.1"/>
    <property type="molecule type" value="Genomic_DNA"/>
</dbReference>
<dbReference type="InterPro" id="IPR012337">
    <property type="entry name" value="RNaseH-like_sf"/>
</dbReference>
<evidence type="ECO:0000259" key="7">
    <source>
        <dbReference type="PROSITE" id="PS50158"/>
    </source>
</evidence>
<keyword evidence="2" id="KW-0479">Metal-binding</keyword>
<keyword evidence="4" id="KW-0378">Hydrolase</keyword>
<keyword evidence="5" id="KW-0863">Zinc-finger</keyword>
<dbReference type="Pfam" id="PF07727">
    <property type="entry name" value="RVT_2"/>
    <property type="match status" value="1"/>
</dbReference>
<dbReference type="Gene3D" id="3.30.420.10">
    <property type="entry name" value="Ribonuclease H-like superfamily/Ribonuclease H"/>
    <property type="match status" value="1"/>
</dbReference>
<dbReference type="InterPro" id="IPR054722">
    <property type="entry name" value="PolX-like_BBD"/>
</dbReference>
<reference evidence="10" key="2">
    <citation type="journal article" date="2008" name="Nucleic Acids Res.">
        <title>The rice annotation project database (RAP-DB): 2008 update.</title>
        <authorList>
            <consortium name="The rice annotation project (RAP)"/>
        </authorList>
    </citation>
    <scope>GENOME REANNOTATION</scope>
    <source>
        <strain evidence="10">cv. Nipponbare</strain>
    </source>
</reference>
<name>Q10DG5_ORYSJ</name>
<feature type="domain" description="CCHC-type" evidence="7">
    <location>
        <begin position="264"/>
        <end position="279"/>
    </location>
</feature>
<dbReference type="GO" id="GO:0015074">
    <property type="term" value="P:DNA integration"/>
    <property type="evidence" value="ECO:0007669"/>
    <property type="project" value="InterPro"/>
</dbReference>
<sequence>MALVLATSDPARGSSGSAFLYPQLTATNYTSWVIRVQAMMEDQGVWEAIEPAAGAAVDPRKDKKAKSHLLQSLPEDLLMQVAKKRSAKETLKGKFGAMVMEPGETLDQYAGRITAMSVRHSVLGSTLTDAAMVKKLFDTVPEKFVSLVAGIEQFYNVDDMPFEEAVGRLKAYEERVRKKKAAAGGVTADGQVLLTQAEWEARFKKDGGESSSPQKGKASGEGAKGGQSGRERGRGRGAGGRGGAARGNSASGSGGGGRDKSHIKCFNCEEYGHYSNQCPHPKKKKGEAHLAQTEDAGAVLLLAVTENAPARATQEMVVHEDRVWPKLLLADSGAMAGNVWYLDNGASNHMTGDRKKFRELDESITGSVRFGDASSVQIKGKGSILFSCKNGDQWLLQDVYYIPSLCCNMVSLGQLTETGHRVVMDEDVLEVFDKCPWRLVMKLCQACLVAKQIRASFLVVVNYRAEEPLELIHIDLCGPISPATMAGNKYFVLIVDDFTRWMWVFVIKSKDQAVEAFTKFKPLAENVAGRRIKTLRSDRGGKFLSGEFAQVCESAGIQRHLTAPYSPQQNGVVERRNRSVMVMARSLLKGMSVPGRLWGEAVRHAVYILNRLPTKAMGNRTPYEAWTGKKPHLAHLRVFGCTAHAKITTPHLKKLDDRSAPYVYLGVEEGSKAHRLFDPRRGRIHVSRDVIFEENAVWQWLGDAGEQVSVEFDVEEIVESPAGSATSLPGAVPRYQAPSPGRRLGKEPVVVEEEASSPAGTAEASPSLPTTPATPIGEQSTPHSAGEIDTDGAPVRYRHIADILRDAPRVDLVDDEQDGEALLAETEEPSAYREAAGHSAWEDAMAMEMDAIERNGTWELTTLPAGHRAIGLKWVYKLKKNTAGEVIKHKARLVAKGYVQRQGVDFDEVFAPVARLDTVHHLDVKSAFLNGELEEEEQAVYTWGIGSGGVIVGVYVDDLIVTGENPVELKMFKEQMMGEFEMSDLGLLSFYLGIEVDQGENGTTLKQTAYARKVLSQFGMLECNSTSIPIDPRMQLNKDADGHPVGYYWVYRQRPAGDVDDRRSTGGMAFYINGSLVAWSSQKQKTVALSSCEAEFMAATTAACHALWLRALLVEIVGGPAKVVKLFVDNKLAIALMKNPVFHGRSKHIDTRYHFIRECVDGGKVVIEFVRTEEQQADALTKVATVEGISLRLLADANDAVIESEEDRVGSVRYARKVFDRGSSTNTYGVRVVALHADTAAARTIDLPPGCVDRMLGCSNAKSMSELMLVMSRGGAVLSLVMAEREVISVWTLEEEAAAVERWSRQVVIARVAIDRSVEARRLYQTVFFEGFGERSGTVLMRIVNVGLVQLAVATKKAIVVRDSGAGKWWGRSMSRACLHEMNLYSLLQSMKPF</sequence>
<keyword evidence="1" id="KW-0645">Protease</keyword>
<dbReference type="Pfam" id="PF00665">
    <property type="entry name" value="rve"/>
    <property type="match status" value="1"/>
</dbReference>
<feature type="compositionally biased region" description="Low complexity" evidence="6">
    <location>
        <begin position="756"/>
        <end position="775"/>
    </location>
</feature>
<dbReference type="Gene3D" id="4.10.60.10">
    <property type="entry name" value="Zinc finger, CCHC-type"/>
    <property type="match status" value="1"/>
</dbReference>
<feature type="domain" description="Integrase catalytic" evidence="8">
    <location>
        <begin position="464"/>
        <end position="630"/>
    </location>
</feature>
<dbReference type="InterPro" id="IPR036397">
    <property type="entry name" value="RNaseH_sf"/>
</dbReference>
<keyword evidence="5" id="KW-0862">Zinc</keyword>
<dbReference type="InterPro" id="IPR039537">
    <property type="entry name" value="Retrotran_Ty1/copia-like"/>
</dbReference>
<protein>
    <submittedName>
        <fullName evidence="9">Polyprotein</fullName>
    </submittedName>
</protein>
<dbReference type="InterPro" id="IPR056016">
    <property type="entry name" value="DUF7595"/>
</dbReference>
<dbReference type="InterPro" id="IPR057670">
    <property type="entry name" value="SH3_retrovirus"/>
</dbReference>
<dbReference type="GO" id="GO:0004190">
    <property type="term" value="F:aspartic-type endopeptidase activity"/>
    <property type="evidence" value="ECO:0007669"/>
    <property type="project" value="UniProtKB-KW"/>
</dbReference>
<dbReference type="SUPFAM" id="SSF57756">
    <property type="entry name" value="Retrovirus zinc finger-like domains"/>
    <property type="match status" value="1"/>
</dbReference>
<dbReference type="InterPro" id="IPR043502">
    <property type="entry name" value="DNA/RNA_pol_sf"/>
</dbReference>
<dbReference type="GO" id="GO:0006508">
    <property type="term" value="P:proteolysis"/>
    <property type="evidence" value="ECO:0007669"/>
    <property type="project" value="UniProtKB-KW"/>
</dbReference>
<evidence type="ECO:0000256" key="5">
    <source>
        <dbReference type="PROSITE-ProRule" id="PRU00047"/>
    </source>
</evidence>
<evidence type="ECO:0000256" key="3">
    <source>
        <dbReference type="ARBA" id="ARBA00022750"/>
    </source>
</evidence>
<dbReference type="SUPFAM" id="SSF53098">
    <property type="entry name" value="Ribonuclease H-like"/>
    <property type="match status" value="1"/>
</dbReference>
<dbReference type="Pfam" id="PF13961">
    <property type="entry name" value="DUF4219"/>
    <property type="match status" value="1"/>
</dbReference>
<evidence type="ECO:0000256" key="4">
    <source>
        <dbReference type="ARBA" id="ARBA00022801"/>
    </source>
</evidence>
<dbReference type="InterPro" id="IPR025314">
    <property type="entry name" value="DUF4219"/>
</dbReference>
<dbReference type="SMART" id="SM00343">
    <property type="entry name" value="ZnF_C2HC"/>
    <property type="match status" value="1"/>
</dbReference>
<dbReference type="Pfam" id="PF22936">
    <property type="entry name" value="Pol_BBD"/>
    <property type="match status" value="1"/>
</dbReference>